<dbReference type="AlphaFoldDB" id="A0A0D0CSQ7"/>
<name>A0A0D0CSQ7_9AGAM</name>
<evidence type="ECO:0000313" key="2">
    <source>
        <dbReference type="Proteomes" id="UP000054538"/>
    </source>
</evidence>
<dbReference type="HOGENOM" id="CLU_2671787_0_0_1"/>
<keyword evidence="2" id="KW-1185">Reference proteome</keyword>
<dbReference type="InParanoid" id="A0A0D0CSQ7"/>
<proteinExistence type="predicted"/>
<reference evidence="1 2" key="1">
    <citation type="submission" date="2014-04" db="EMBL/GenBank/DDBJ databases">
        <authorList>
            <consortium name="DOE Joint Genome Institute"/>
            <person name="Kuo A."/>
            <person name="Kohler A."/>
            <person name="Jargeat P."/>
            <person name="Nagy L.G."/>
            <person name="Floudas D."/>
            <person name="Copeland A."/>
            <person name="Barry K.W."/>
            <person name="Cichocki N."/>
            <person name="Veneault-Fourrey C."/>
            <person name="LaButti K."/>
            <person name="Lindquist E.A."/>
            <person name="Lipzen A."/>
            <person name="Lundell T."/>
            <person name="Morin E."/>
            <person name="Murat C."/>
            <person name="Sun H."/>
            <person name="Tunlid A."/>
            <person name="Henrissat B."/>
            <person name="Grigoriev I.V."/>
            <person name="Hibbett D.S."/>
            <person name="Martin F."/>
            <person name="Nordberg H.P."/>
            <person name="Cantor M.N."/>
            <person name="Hua S.X."/>
        </authorList>
    </citation>
    <scope>NUCLEOTIDE SEQUENCE [LARGE SCALE GENOMIC DNA]</scope>
    <source>
        <strain evidence="1 2">Ve08.2h10</strain>
    </source>
</reference>
<reference evidence="2" key="2">
    <citation type="submission" date="2015-01" db="EMBL/GenBank/DDBJ databases">
        <title>Evolutionary Origins and Diversification of the Mycorrhizal Mutualists.</title>
        <authorList>
            <consortium name="DOE Joint Genome Institute"/>
            <consortium name="Mycorrhizal Genomics Consortium"/>
            <person name="Kohler A."/>
            <person name="Kuo A."/>
            <person name="Nagy L.G."/>
            <person name="Floudas D."/>
            <person name="Copeland A."/>
            <person name="Barry K.W."/>
            <person name="Cichocki N."/>
            <person name="Veneault-Fourrey C."/>
            <person name="LaButti K."/>
            <person name="Lindquist E.A."/>
            <person name="Lipzen A."/>
            <person name="Lundell T."/>
            <person name="Morin E."/>
            <person name="Murat C."/>
            <person name="Riley R."/>
            <person name="Ohm R."/>
            <person name="Sun H."/>
            <person name="Tunlid A."/>
            <person name="Henrissat B."/>
            <person name="Grigoriev I.V."/>
            <person name="Hibbett D.S."/>
            <person name="Martin F."/>
        </authorList>
    </citation>
    <scope>NUCLEOTIDE SEQUENCE [LARGE SCALE GENOMIC DNA]</scope>
    <source>
        <strain evidence="2">Ve08.2h10</strain>
    </source>
</reference>
<dbReference type="Proteomes" id="UP000054538">
    <property type="component" value="Unassembled WGS sequence"/>
</dbReference>
<dbReference type="EMBL" id="KN829294">
    <property type="protein sequence ID" value="KIK73936.1"/>
    <property type="molecule type" value="Genomic_DNA"/>
</dbReference>
<gene>
    <name evidence="1" type="ORF">PAXRUDRAFT_568219</name>
</gene>
<sequence>MAGSYLRQQARRVCFDTSGLLLRRWGRSGGDRSIFGAVDPFSRRWIRFFRWWIRFQHSRSAFETVRSLWGRRVCF</sequence>
<protein>
    <submittedName>
        <fullName evidence="1">Uncharacterized protein</fullName>
    </submittedName>
</protein>
<evidence type="ECO:0000313" key="1">
    <source>
        <dbReference type="EMBL" id="KIK73936.1"/>
    </source>
</evidence>
<organism evidence="1 2">
    <name type="scientific">Paxillus rubicundulus Ve08.2h10</name>
    <dbReference type="NCBI Taxonomy" id="930991"/>
    <lineage>
        <taxon>Eukaryota</taxon>
        <taxon>Fungi</taxon>
        <taxon>Dikarya</taxon>
        <taxon>Basidiomycota</taxon>
        <taxon>Agaricomycotina</taxon>
        <taxon>Agaricomycetes</taxon>
        <taxon>Agaricomycetidae</taxon>
        <taxon>Boletales</taxon>
        <taxon>Paxilineae</taxon>
        <taxon>Paxillaceae</taxon>
        <taxon>Paxillus</taxon>
    </lineage>
</organism>
<accession>A0A0D0CSQ7</accession>